<sequence>MVIGVLRVEFTLHGNASLKGKRSVAQSLKRKMRNKFNVSVAEVESQESHTRLVLAAATVGTEWAHVEGRLTKCLNMLEAASPEEITDSSIELFGAE</sequence>
<evidence type="ECO:0000313" key="2">
    <source>
        <dbReference type="EMBL" id="TVM34272.1"/>
    </source>
</evidence>
<dbReference type="EMBL" id="CP039543">
    <property type="protein sequence ID" value="QJT10604.1"/>
    <property type="molecule type" value="Genomic_DNA"/>
</dbReference>
<dbReference type="PANTHER" id="PTHR36441:SF1">
    <property type="entry name" value="DUF503 DOMAIN-CONTAINING PROTEIN"/>
    <property type="match status" value="1"/>
</dbReference>
<dbReference type="Gene3D" id="3.30.70.1120">
    <property type="entry name" value="TT1725-like"/>
    <property type="match status" value="1"/>
</dbReference>
<dbReference type="InterPro" id="IPR036746">
    <property type="entry name" value="TT1725-like_sf"/>
</dbReference>
<dbReference type="OrthoDB" id="9809023at2"/>
<evidence type="ECO:0000313" key="4">
    <source>
        <dbReference type="Proteomes" id="UP000503251"/>
    </source>
</evidence>
<evidence type="ECO:0000313" key="3">
    <source>
        <dbReference type="Proteomes" id="UP000434052"/>
    </source>
</evidence>
<proteinExistence type="predicted"/>
<dbReference type="EMBL" id="QMIF01000005">
    <property type="protein sequence ID" value="TVM34272.1"/>
    <property type="molecule type" value="Genomic_DNA"/>
</dbReference>
<reference evidence="2 3" key="1">
    <citation type="submission" date="2018-06" db="EMBL/GenBank/DDBJ databases">
        <title>Complete genome of Desulfovibrio marinus P48SEP.</title>
        <authorList>
            <person name="Crispim J.S."/>
            <person name="Vidigal P.M.P."/>
            <person name="Silva L.C.F."/>
            <person name="Araujo L.C."/>
            <person name="Laguardia C.N."/>
            <person name="Dias R.S."/>
            <person name="Sousa M.P."/>
            <person name="Paula S.O."/>
            <person name="Silva C."/>
        </authorList>
    </citation>
    <scope>NUCLEOTIDE SEQUENCE [LARGE SCALE GENOMIC DNA]</scope>
    <source>
        <strain evidence="2 3">P48SEP</strain>
    </source>
</reference>
<dbReference type="AlphaFoldDB" id="A0A6P1ZI33"/>
<name>A0A6P1ZI33_9BACT</name>
<organism evidence="2 3">
    <name type="scientific">Oceanidesulfovibrio marinus</name>
    <dbReference type="NCBI Taxonomy" id="370038"/>
    <lineage>
        <taxon>Bacteria</taxon>
        <taxon>Pseudomonadati</taxon>
        <taxon>Thermodesulfobacteriota</taxon>
        <taxon>Desulfovibrionia</taxon>
        <taxon>Desulfovibrionales</taxon>
        <taxon>Desulfovibrionaceae</taxon>
        <taxon>Oceanidesulfovibrio</taxon>
    </lineage>
</organism>
<dbReference type="Proteomes" id="UP000434052">
    <property type="component" value="Unassembled WGS sequence"/>
</dbReference>
<dbReference type="Pfam" id="PF04456">
    <property type="entry name" value="DUF503"/>
    <property type="match status" value="1"/>
</dbReference>
<dbReference type="Proteomes" id="UP000503251">
    <property type="component" value="Chromosome"/>
</dbReference>
<evidence type="ECO:0000313" key="1">
    <source>
        <dbReference type="EMBL" id="QJT10604.1"/>
    </source>
</evidence>
<keyword evidence="4" id="KW-1185">Reference proteome</keyword>
<dbReference type="PANTHER" id="PTHR36441">
    <property type="entry name" value="HYPOTHETICAL CYTOSOLIC PROTEIN"/>
    <property type="match status" value="1"/>
</dbReference>
<protein>
    <submittedName>
        <fullName evidence="2">DUF503 domain-containing protein</fullName>
    </submittedName>
</protein>
<dbReference type="SUPFAM" id="SSF103007">
    <property type="entry name" value="Hypothetical protein TT1725"/>
    <property type="match status" value="1"/>
</dbReference>
<dbReference type="RefSeq" id="WP_144305162.1">
    <property type="nucleotide sequence ID" value="NZ_CP039543.1"/>
</dbReference>
<reference evidence="1 4" key="2">
    <citation type="submission" date="2019-04" db="EMBL/GenBank/DDBJ databases">
        <title>Isolation and culture of sulfate reducing bacteria from the cold seep of the South China Sea.</title>
        <authorList>
            <person name="Sun C."/>
            <person name="Liu R."/>
        </authorList>
    </citation>
    <scope>NUCLEOTIDE SEQUENCE [LARGE SCALE GENOMIC DNA]</scope>
    <source>
        <strain evidence="1 4">CS1</strain>
    </source>
</reference>
<gene>
    <name evidence="2" type="ORF">DQK91_09730</name>
    <name evidence="1" type="ORF">E8L03_17510</name>
</gene>
<accession>A0A6P1ZI33</accession>
<dbReference type="InterPro" id="IPR007546">
    <property type="entry name" value="DUF503"/>
</dbReference>